<dbReference type="Pfam" id="PF10972">
    <property type="entry name" value="CsiV"/>
    <property type="match status" value="1"/>
</dbReference>
<comment type="caution">
    <text evidence="2">The sequence shown here is derived from an EMBL/GenBank/DDBJ whole genome shotgun (WGS) entry which is preliminary data.</text>
</comment>
<dbReference type="RefSeq" id="WP_168147047.1">
    <property type="nucleotide sequence ID" value="NZ_JAAVXB010000002.1"/>
</dbReference>
<keyword evidence="3" id="KW-1185">Reference proteome</keyword>
<gene>
    <name evidence="2" type="ORF">G7Y82_05765</name>
</gene>
<keyword evidence="1" id="KW-0732">Signal</keyword>
<proteinExistence type="predicted"/>
<dbReference type="Proteomes" id="UP000653472">
    <property type="component" value="Unassembled WGS sequence"/>
</dbReference>
<name>A0A970B5K7_9GAMM</name>
<evidence type="ECO:0000313" key="3">
    <source>
        <dbReference type="Proteomes" id="UP000653472"/>
    </source>
</evidence>
<organism evidence="2 3">
    <name type="scientific">Solimonas marina</name>
    <dbReference type="NCBI Taxonomy" id="2714601"/>
    <lineage>
        <taxon>Bacteria</taxon>
        <taxon>Pseudomonadati</taxon>
        <taxon>Pseudomonadota</taxon>
        <taxon>Gammaproteobacteria</taxon>
        <taxon>Nevskiales</taxon>
        <taxon>Nevskiaceae</taxon>
        <taxon>Solimonas</taxon>
    </lineage>
</organism>
<dbReference type="InterPro" id="IPR021241">
    <property type="entry name" value="CsiV"/>
</dbReference>
<evidence type="ECO:0008006" key="4">
    <source>
        <dbReference type="Google" id="ProtNLM"/>
    </source>
</evidence>
<dbReference type="AlphaFoldDB" id="A0A970B5K7"/>
<reference evidence="2" key="1">
    <citation type="submission" date="2020-03" db="EMBL/GenBank/DDBJ databases">
        <title>Solimonas marina sp. nov., isolated from deep seawater of the Pacific Ocean.</title>
        <authorList>
            <person name="Liu X."/>
            <person name="Lai Q."/>
            <person name="Sun F."/>
            <person name="Gai Y."/>
            <person name="Li G."/>
            <person name="Shao Z."/>
        </authorList>
    </citation>
    <scope>NUCLEOTIDE SEQUENCE</scope>
    <source>
        <strain evidence="2">C16B3</strain>
    </source>
</reference>
<dbReference type="EMBL" id="JAAVXB010000002">
    <property type="protein sequence ID" value="NKF21818.1"/>
    <property type="molecule type" value="Genomic_DNA"/>
</dbReference>
<feature type="chain" id="PRO_5038069029" description="Peptidoglycan-binding protein, CsiV" evidence="1">
    <location>
        <begin position="29"/>
        <end position="193"/>
    </location>
</feature>
<sequence>MSSIAASFRRWPALIALLLSMTALSAHAETYRMDLIVFLDRYAPTEAGVAGQAADTGTAIDPGDAAALQAAGITVLPDAAFGLQTEWRRLQNSKRFEPLVHLSWTQRDPPSRDGPAIHVRWGQPGADGVFPVDGRVKLLIPERYLTLDTDLLYSSGGRSWRLDTRRRMRRDELHHLDSARLGILARVTKADGP</sequence>
<evidence type="ECO:0000313" key="2">
    <source>
        <dbReference type="EMBL" id="NKF21818.1"/>
    </source>
</evidence>
<protein>
    <recommendedName>
        <fullName evidence="4">Peptidoglycan-binding protein, CsiV</fullName>
    </recommendedName>
</protein>
<feature type="signal peptide" evidence="1">
    <location>
        <begin position="1"/>
        <end position="28"/>
    </location>
</feature>
<accession>A0A970B5K7</accession>
<evidence type="ECO:0000256" key="1">
    <source>
        <dbReference type="SAM" id="SignalP"/>
    </source>
</evidence>